<dbReference type="PANTHER" id="PTHR10426">
    <property type="entry name" value="STRICTOSIDINE SYNTHASE-RELATED"/>
    <property type="match status" value="1"/>
</dbReference>
<proteinExistence type="predicted"/>
<accession>A0A6J5VQ20</accession>
<protein>
    <recommendedName>
        <fullName evidence="3">Strictosidine synthase conserved region domain-containing protein</fullName>
    </recommendedName>
</protein>
<gene>
    <name evidence="1" type="ORF">CURHAP_LOCUS49917</name>
</gene>
<evidence type="ECO:0000313" key="1">
    <source>
        <dbReference type="EMBL" id="CAB4290071.1"/>
    </source>
</evidence>
<dbReference type="InterPro" id="IPR011042">
    <property type="entry name" value="6-blade_b-propeller_TolB-like"/>
</dbReference>
<evidence type="ECO:0000313" key="2">
    <source>
        <dbReference type="Proteomes" id="UP000507222"/>
    </source>
</evidence>
<dbReference type="EMBL" id="CAEKDK010000008">
    <property type="protein sequence ID" value="CAB4290071.1"/>
    <property type="molecule type" value="Genomic_DNA"/>
</dbReference>
<dbReference type="SUPFAM" id="SSF63825">
    <property type="entry name" value="YWTD domain"/>
    <property type="match status" value="1"/>
</dbReference>
<evidence type="ECO:0008006" key="3">
    <source>
        <dbReference type="Google" id="ProtNLM"/>
    </source>
</evidence>
<organism evidence="1 2">
    <name type="scientific">Prunus armeniaca</name>
    <name type="common">Apricot</name>
    <name type="synonym">Armeniaca vulgaris</name>
    <dbReference type="NCBI Taxonomy" id="36596"/>
    <lineage>
        <taxon>Eukaryota</taxon>
        <taxon>Viridiplantae</taxon>
        <taxon>Streptophyta</taxon>
        <taxon>Embryophyta</taxon>
        <taxon>Tracheophyta</taxon>
        <taxon>Spermatophyta</taxon>
        <taxon>Magnoliopsida</taxon>
        <taxon>eudicotyledons</taxon>
        <taxon>Gunneridae</taxon>
        <taxon>Pentapetalae</taxon>
        <taxon>rosids</taxon>
        <taxon>fabids</taxon>
        <taxon>Rosales</taxon>
        <taxon>Rosaceae</taxon>
        <taxon>Amygdaloideae</taxon>
        <taxon>Amygdaleae</taxon>
        <taxon>Prunus</taxon>
    </lineage>
</organism>
<dbReference type="Proteomes" id="UP000507222">
    <property type="component" value="Unassembled WGS sequence"/>
</dbReference>
<reference evidence="1 2" key="1">
    <citation type="submission" date="2020-05" db="EMBL/GenBank/DDBJ databases">
        <authorList>
            <person name="Campoy J."/>
            <person name="Schneeberger K."/>
            <person name="Spophaly S."/>
        </authorList>
    </citation>
    <scope>NUCLEOTIDE SEQUENCE [LARGE SCALE GENOMIC DNA]</scope>
    <source>
        <strain evidence="1">PruArmRojPasFocal</strain>
    </source>
</reference>
<dbReference type="Gene3D" id="2.120.10.30">
    <property type="entry name" value="TolB, C-terminal domain"/>
    <property type="match status" value="2"/>
</dbReference>
<dbReference type="PANTHER" id="PTHR10426:SF136">
    <property type="entry name" value="PROTEIN STRICTOSIDINE SYNTHASE-LIKE 9-LIKE"/>
    <property type="match status" value="1"/>
</dbReference>
<sequence length="255" mass="28127">MGSSQSFERLTLPANTTSPVSLAFDKDDEGPYVITSDGLVVKHAPNIGFLKMATFKFQRGNKTKQGLTDACERPRGMAFNNLGNKIYFADAYDGLFVVRFNSLKKREVPRLAIHLATSVKGVPLGFLSGLDVDPKTGMLYLTDATSVYGLRIQKYWLKGPKANIAETIYFGHRVAHPIHIRRTKSGQFWVATNPNLFKNVTVPTAVLIDSSGSFVLKKVSLDDQYNQSSVSEVQEALGTRYVGSFGVNYIGAFNM</sequence>
<dbReference type="AlphaFoldDB" id="A0A6J5VQ20"/>
<dbReference type="GO" id="GO:0012505">
    <property type="term" value="C:endomembrane system"/>
    <property type="evidence" value="ECO:0007669"/>
    <property type="project" value="TreeGrafter"/>
</dbReference>
<name>A0A6J5VQ20_PRUAR</name>
<dbReference type="GO" id="GO:0016787">
    <property type="term" value="F:hydrolase activity"/>
    <property type="evidence" value="ECO:0007669"/>
    <property type="project" value="TreeGrafter"/>
</dbReference>